<dbReference type="Gene3D" id="3.50.50.60">
    <property type="entry name" value="FAD/NAD(P)-binding domain"/>
    <property type="match status" value="3"/>
</dbReference>
<keyword evidence="2" id="KW-0274">FAD</keyword>
<dbReference type="SUPFAM" id="SSF51905">
    <property type="entry name" value="FAD/NAD(P)-binding domain"/>
    <property type="match status" value="2"/>
</dbReference>
<keyword evidence="1" id="KW-0285">Flavoprotein</keyword>
<keyword evidence="4" id="KW-0812">Transmembrane</keyword>
<dbReference type="PANTHER" id="PTHR23023">
    <property type="entry name" value="DIMETHYLANILINE MONOOXYGENASE"/>
    <property type="match status" value="1"/>
</dbReference>
<evidence type="ECO:0000313" key="6">
    <source>
        <dbReference type="Proteomes" id="UP001316803"/>
    </source>
</evidence>
<keyword evidence="6" id="KW-1185">Reference proteome</keyword>
<feature type="transmembrane region" description="Helical" evidence="4">
    <location>
        <begin position="6"/>
        <end position="25"/>
    </location>
</feature>
<accession>A0AAN8IC21</accession>
<dbReference type="GO" id="GO:0016491">
    <property type="term" value="F:oxidoreductase activity"/>
    <property type="evidence" value="ECO:0007669"/>
    <property type="project" value="UniProtKB-KW"/>
</dbReference>
<gene>
    <name evidence="5" type="ORF">OHC33_001065</name>
</gene>
<reference evidence="5 6" key="1">
    <citation type="submission" date="2022-12" db="EMBL/GenBank/DDBJ databases">
        <title>Genomic features and morphological characterization of a novel Knufia sp. strain isolated from spacecraft assembly facility.</title>
        <authorList>
            <person name="Teixeira M."/>
            <person name="Chander A.M."/>
            <person name="Stajich J.E."/>
            <person name="Venkateswaran K."/>
        </authorList>
    </citation>
    <scope>NUCLEOTIDE SEQUENCE [LARGE SCALE GENOMIC DNA]</scope>
    <source>
        <strain evidence="5 6">FJI-L2-BK-P2</strain>
    </source>
</reference>
<dbReference type="AlphaFoldDB" id="A0AAN8IC21"/>
<evidence type="ECO:0000256" key="3">
    <source>
        <dbReference type="ARBA" id="ARBA00023002"/>
    </source>
</evidence>
<protein>
    <submittedName>
        <fullName evidence="5">Uncharacterized protein</fullName>
    </submittedName>
</protein>
<dbReference type="Pfam" id="PF13738">
    <property type="entry name" value="Pyr_redox_3"/>
    <property type="match status" value="1"/>
</dbReference>
<proteinExistence type="predicted"/>
<comment type="caution">
    <text evidence="5">The sequence shown here is derived from an EMBL/GenBank/DDBJ whole genome shotgun (WGS) entry which is preliminary data.</text>
</comment>
<evidence type="ECO:0000256" key="2">
    <source>
        <dbReference type="ARBA" id="ARBA00022827"/>
    </source>
</evidence>
<sequence>MAVESYDVVVIGAGWYGLIMSWTYLQLAPRTKLLIIDDGSTIGGVWSKERLYPNLFAQVGHGLFEYSFYPMPKEGITKDRYISGETIHKYLNDFARDQGLVNKMRLQTKVSKVRKSVDRRWVLDINSHGEESTITATKIVQASGVTSENYVPDFPKTNFSKPIIHSGELGISVDILNAPETKRIVVLGAAKSAYDTVFHLLKSGKKVDWIIREDGTGPLAISPPTQIYGMFNSVDLMGTRMLAVLSPAILNAYGFWYWFLQRSIPGRTITHLFWRYLTWTAEVAAGYSKSENMKKLEPVPYKYGIFWANSGLGLASVPDFWKVLHEGDLKVHRTSITSFRDEQVILKDGQRLSTDFVILCTGWKDNLSVYDQKLRQMLGLPSTASSGKEWEEYDRAAERKVDQMLPNLTSIPHTTYENPANRDHRPWRLYRRLVSPYLAAEDDRSIVFLGQIHSVYTPLVAEMQSLWSSAYLLGDLSIPPLEDMKQEISVWNSWTAKRYLAQGRRHAYSIYDYLSYVDSLARDIGIRTNRKSNPISEMLSTYRPRDYKGIIEEYKIAKGKKQMSKRSLASAKVKEGQSGPQSEISSLLSGLMQSFEKAKPIYTSLLACIVLVVAMFL</sequence>
<name>A0AAN8IC21_9EURO</name>
<organism evidence="5 6">
    <name type="scientific">Knufia fluminis</name>
    <dbReference type="NCBI Taxonomy" id="191047"/>
    <lineage>
        <taxon>Eukaryota</taxon>
        <taxon>Fungi</taxon>
        <taxon>Dikarya</taxon>
        <taxon>Ascomycota</taxon>
        <taxon>Pezizomycotina</taxon>
        <taxon>Eurotiomycetes</taxon>
        <taxon>Chaetothyriomycetidae</taxon>
        <taxon>Chaetothyriales</taxon>
        <taxon>Trichomeriaceae</taxon>
        <taxon>Knufia</taxon>
    </lineage>
</organism>
<keyword evidence="4" id="KW-1133">Transmembrane helix</keyword>
<dbReference type="Proteomes" id="UP001316803">
    <property type="component" value="Unassembled WGS sequence"/>
</dbReference>
<evidence type="ECO:0000256" key="4">
    <source>
        <dbReference type="SAM" id="Phobius"/>
    </source>
</evidence>
<keyword evidence="3" id="KW-0560">Oxidoreductase</keyword>
<evidence type="ECO:0000256" key="1">
    <source>
        <dbReference type="ARBA" id="ARBA00022630"/>
    </source>
</evidence>
<dbReference type="EMBL" id="JAKLMC020000002">
    <property type="protein sequence ID" value="KAK5957876.1"/>
    <property type="molecule type" value="Genomic_DNA"/>
</dbReference>
<keyword evidence="4" id="KW-0472">Membrane</keyword>
<dbReference type="InterPro" id="IPR036188">
    <property type="entry name" value="FAD/NAD-bd_sf"/>
</dbReference>
<evidence type="ECO:0000313" key="5">
    <source>
        <dbReference type="EMBL" id="KAK5957876.1"/>
    </source>
</evidence>
<dbReference type="InterPro" id="IPR050346">
    <property type="entry name" value="FMO-like"/>
</dbReference>